<dbReference type="Proteomes" id="UP000034797">
    <property type="component" value="Unassembled WGS sequence"/>
</dbReference>
<name>A0A0G1NMD6_9BACT</name>
<dbReference type="EMBL" id="LCJW01000033">
    <property type="protein sequence ID" value="KKT85389.1"/>
    <property type="molecule type" value="Genomic_DNA"/>
</dbReference>
<protein>
    <submittedName>
        <fullName evidence="1">Uncharacterized protein</fullName>
    </submittedName>
</protein>
<proteinExistence type="predicted"/>
<accession>A0A0G1NMD6</accession>
<reference evidence="1 2" key="1">
    <citation type="journal article" date="2015" name="Nature">
        <title>rRNA introns, odd ribosomes, and small enigmatic genomes across a large radiation of phyla.</title>
        <authorList>
            <person name="Brown C.T."/>
            <person name="Hug L.A."/>
            <person name="Thomas B.C."/>
            <person name="Sharon I."/>
            <person name="Castelle C.J."/>
            <person name="Singh A."/>
            <person name="Wilkins M.J."/>
            <person name="Williams K.H."/>
            <person name="Banfield J.F."/>
        </authorList>
    </citation>
    <scope>NUCLEOTIDE SEQUENCE [LARGE SCALE GENOMIC DNA]</scope>
</reference>
<evidence type="ECO:0000313" key="1">
    <source>
        <dbReference type="EMBL" id="KKT85389.1"/>
    </source>
</evidence>
<comment type="caution">
    <text evidence="1">The sequence shown here is derived from an EMBL/GenBank/DDBJ whole genome shotgun (WGS) entry which is preliminary data.</text>
</comment>
<organism evidence="1 2">
    <name type="scientific">Candidatus Collierbacteria bacterium GW2011_GWA2_44_99</name>
    <dbReference type="NCBI Taxonomy" id="1618380"/>
    <lineage>
        <taxon>Bacteria</taxon>
        <taxon>Candidatus Collieribacteriota</taxon>
    </lineage>
</organism>
<sequence>MAHLINREAKVVKIKTREPMKIMAEKSFLFLLVMVCEVI</sequence>
<gene>
    <name evidence="1" type="ORF">UW84_C0033G0003</name>
</gene>
<evidence type="ECO:0000313" key="2">
    <source>
        <dbReference type="Proteomes" id="UP000034797"/>
    </source>
</evidence>
<dbReference type="AlphaFoldDB" id="A0A0G1NMD6"/>